<keyword evidence="2" id="KW-1185">Reference proteome</keyword>
<dbReference type="InterPro" id="IPR036515">
    <property type="entry name" value="Transposase_17_sf"/>
</dbReference>
<evidence type="ECO:0000313" key="2">
    <source>
        <dbReference type="Proteomes" id="UP001160519"/>
    </source>
</evidence>
<sequence>MQLIVLLQQTFTEFCWMLEHWVVLNNHYHLMAISHKGTDLPKIIARLHYQSGQLIRKVYPSDLPVWWNYWDYCPRDEKDYFIRLNYLLNNPVKHGYTKNLADYFFSSFDQHRKSWQGKFAAAI</sequence>
<dbReference type="Proteomes" id="UP001160519">
    <property type="component" value="Unassembled WGS sequence"/>
</dbReference>
<comment type="caution">
    <text evidence="1">The sequence shown here is derived from an EMBL/GenBank/DDBJ whole genome shotgun (WGS) entry which is preliminary data.</text>
</comment>
<dbReference type="EMBL" id="JAQSDF010000015">
    <property type="protein sequence ID" value="MDI1230835.1"/>
    <property type="molecule type" value="Genomic_DNA"/>
</dbReference>
<dbReference type="InterPro" id="IPR052715">
    <property type="entry name" value="RAYT_transposase"/>
</dbReference>
<dbReference type="Gene3D" id="3.30.70.1290">
    <property type="entry name" value="Transposase IS200-like"/>
    <property type="match status" value="1"/>
</dbReference>
<gene>
    <name evidence="1" type="ORF">PSU93_06790</name>
</gene>
<accession>A0AA43Q503</accession>
<dbReference type="SUPFAM" id="SSF143422">
    <property type="entry name" value="Transposase IS200-like"/>
    <property type="match status" value="1"/>
</dbReference>
<dbReference type="PANTHER" id="PTHR36966">
    <property type="entry name" value="REP-ASSOCIATED TYROSINE TRANSPOSASE"/>
    <property type="match status" value="1"/>
</dbReference>
<dbReference type="AlphaFoldDB" id="A0AA43Q503"/>
<dbReference type="GO" id="GO:0043565">
    <property type="term" value="F:sequence-specific DNA binding"/>
    <property type="evidence" value="ECO:0007669"/>
    <property type="project" value="TreeGrafter"/>
</dbReference>
<organism evidence="1 2">
    <name type="scientific">Candidatus Methylobacter titanis</name>
    <dbReference type="NCBI Taxonomy" id="3053457"/>
    <lineage>
        <taxon>Bacteria</taxon>
        <taxon>Pseudomonadati</taxon>
        <taxon>Pseudomonadota</taxon>
        <taxon>Gammaproteobacteria</taxon>
        <taxon>Methylococcales</taxon>
        <taxon>Methylococcaceae</taxon>
        <taxon>Methylobacter</taxon>
    </lineage>
</organism>
<protein>
    <recommendedName>
        <fullName evidence="3">Transposase IS200-like domain-containing protein</fullName>
    </recommendedName>
</protein>
<name>A0AA43Q503_9GAMM</name>
<dbReference type="GO" id="GO:0004803">
    <property type="term" value="F:transposase activity"/>
    <property type="evidence" value="ECO:0007669"/>
    <property type="project" value="InterPro"/>
</dbReference>
<evidence type="ECO:0008006" key="3">
    <source>
        <dbReference type="Google" id="ProtNLM"/>
    </source>
</evidence>
<dbReference type="PANTHER" id="PTHR36966:SF1">
    <property type="entry name" value="REP-ASSOCIATED TYROSINE TRANSPOSASE"/>
    <property type="match status" value="1"/>
</dbReference>
<dbReference type="GO" id="GO:0006313">
    <property type="term" value="P:DNA transposition"/>
    <property type="evidence" value="ECO:0007669"/>
    <property type="project" value="InterPro"/>
</dbReference>
<proteinExistence type="predicted"/>
<evidence type="ECO:0000313" key="1">
    <source>
        <dbReference type="EMBL" id="MDI1230835.1"/>
    </source>
</evidence>
<reference evidence="1" key="1">
    <citation type="submission" date="2023-01" db="EMBL/GenBank/DDBJ databases">
        <title>Biogeochemical cycle of methane in antarctic sediments.</title>
        <authorList>
            <person name="Roldan D.M."/>
            <person name="Menes R.J."/>
        </authorList>
    </citation>
    <scope>NUCLEOTIDE SEQUENCE [LARGE SCALE GENOMIC DNA]</scope>
    <source>
        <strain evidence="1">K-2018 MAG008</strain>
    </source>
</reference>